<protein>
    <submittedName>
        <fullName evidence="1">Uncharacterized protein</fullName>
    </submittedName>
</protein>
<dbReference type="EMBL" id="CM026425">
    <property type="protein sequence ID" value="KAG0575639.1"/>
    <property type="molecule type" value="Genomic_DNA"/>
</dbReference>
<keyword evidence="2" id="KW-1185">Reference proteome</keyword>
<organism evidence="1 2">
    <name type="scientific">Ceratodon purpureus</name>
    <name type="common">Fire moss</name>
    <name type="synonym">Dicranum purpureum</name>
    <dbReference type="NCBI Taxonomy" id="3225"/>
    <lineage>
        <taxon>Eukaryota</taxon>
        <taxon>Viridiplantae</taxon>
        <taxon>Streptophyta</taxon>
        <taxon>Embryophyta</taxon>
        <taxon>Bryophyta</taxon>
        <taxon>Bryophytina</taxon>
        <taxon>Bryopsida</taxon>
        <taxon>Dicranidae</taxon>
        <taxon>Pseudoditrichales</taxon>
        <taxon>Ditrichaceae</taxon>
        <taxon>Ceratodon</taxon>
    </lineage>
</organism>
<evidence type="ECO:0000313" key="2">
    <source>
        <dbReference type="Proteomes" id="UP000822688"/>
    </source>
</evidence>
<accession>A0A8T0HY66</accession>
<comment type="caution">
    <text evidence="1">The sequence shown here is derived from an EMBL/GenBank/DDBJ whole genome shotgun (WGS) entry which is preliminary data.</text>
</comment>
<dbReference type="AlphaFoldDB" id="A0A8T0HY66"/>
<name>A0A8T0HY66_CERPU</name>
<reference evidence="1" key="1">
    <citation type="submission" date="2020-06" db="EMBL/GenBank/DDBJ databases">
        <title>WGS assembly of Ceratodon purpureus strain R40.</title>
        <authorList>
            <person name="Carey S.B."/>
            <person name="Jenkins J."/>
            <person name="Shu S."/>
            <person name="Lovell J.T."/>
            <person name="Sreedasyam A."/>
            <person name="Maumus F."/>
            <person name="Tiley G.P."/>
            <person name="Fernandez-Pozo N."/>
            <person name="Barry K."/>
            <person name="Chen C."/>
            <person name="Wang M."/>
            <person name="Lipzen A."/>
            <person name="Daum C."/>
            <person name="Saski C.A."/>
            <person name="Payton A.C."/>
            <person name="Mcbreen J.C."/>
            <person name="Conrad R.E."/>
            <person name="Kollar L.M."/>
            <person name="Olsson S."/>
            <person name="Huttunen S."/>
            <person name="Landis J.B."/>
            <person name="Wickett N.J."/>
            <person name="Johnson M.G."/>
            <person name="Rensing S.A."/>
            <person name="Grimwood J."/>
            <person name="Schmutz J."/>
            <person name="Mcdaniel S.F."/>
        </authorList>
    </citation>
    <scope>NUCLEOTIDE SEQUENCE</scope>
    <source>
        <strain evidence="1">R40</strain>
    </source>
</reference>
<gene>
    <name evidence="1" type="ORF">KC19_5G019500</name>
</gene>
<sequence>MGGRLRLEAEECCHWHYSRQCMVARRGDLAMLKGGLFRDWWTHFRGSKHR</sequence>
<evidence type="ECO:0000313" key="1">
    <source>
        <dbReference type="EMBL" id="KAG0575639.1"/>
    </source>
</evidence>
<proteinExistence type="predicted"/>
<dbReference type="Proteomes" id="UP000822688">
    <property type="component" value="Chromosome 5"/>
</dbReference>